<dbReference type="GO" id="GO:0071949">
    <property type="term" value="F:FAD binding"/>
    <property type="evidence" value="ECO:0007669"/>
    <property type="project" value="InterPro"/>
</dbReference>
<dbReference type="EMBL" id="JASBNA010000002">
    <property type="protein sequence ID" value="KAK7695347.1"/>
    <property type="molecule type" value="Genomic_DNA"/>
</dbReference>
<evidence type="ECO:0000256" key="3">
    <source>
        <dbReference type="ARBA" id="ARBA00023002"/>
    </source>
</evidence>
<feature type="domain" description="FAD-binding" evidence="4">
    <location>
        <begin position="6"/>
        <end position="344"/>
    </location>
</feature>
<comment type="caution">
    <text evidence="5">The sequence shown here is derived from an EMBL/GenBank/DDBJ whole genome shotgun (WGS) entry which is preliminary data.</text>
</comment>
<evidence type="ECO:0000256" key="2">
    <source>
        <dbReference type="ARBA" id="ARBA00022827"/>
    </source>
</evidence>
<dbReference type="PRINTS" id="PR00420">
    <property type="entry name" value="RNGMNOXGNASE"/>
</dbReference>
<evidence type="ECO:0000313" key="6">
    <source>
        <dbReference type="Proteomes" id="UP001385951"/>
    </source>
</evidence>
<dbReference type="InterPro" id="IPR051104">
    <property type="entry name" value="FAD_monoxygenase"/>
</dbReference>
<keyword evidence="1" id="KW-0285">Flavoprotein</keyword>
<dbReference type="AlphaFoldDB" id="A0AAW0GRT4"/>
<keyword evidence="2" id="KW-0274">FAD</keyword>
<dbReference type="PANTHER" id="PTHR46720:SF3">
    <property type="entry name" value="FAD-BINDING DOMAIN-CONTAINING PROTEIN-RELATED"/>
    <property type="match status" value="1"/>
</dbReference>
<reference evidence="5 6" key="1">
    <citation type="submission" date="2022-09" db="EMBL/GenBank/DDBJ databases">
        <authorList>
            <person name="Palmer J.M."/>
        </authorList>
    </citation>
    <scope>NUCLEOTIDE SEQUENCE [LARGE SCALE GENOMIC DNA]</scope>
    <source>
        <strain evidence="5 6">DSM 7382</strain>
    </source>
</reference>
<dbReference type="Pfam" id="PF01494">
    <property type="entry name" value="FAD_binding_3"/>
    <property type="match status" value="1"/>
</dbReference>
<evidence type="ECO:0000259" key="4">
    <source>
        <dbReference type="Pfam" id="PF01494"/>
    </source>
</evidence>
<dbReference type="Gene3D" id="3.50.50.60">
    <property type="entry name" value="FAD/NAD(P)-binding domain"/>
    <property type="match status" value="1"/>
</dbReference>
<name>A0AAW0GRT4_9APHY</name>
<keyword evidence="6" id="KW-1185">Reference proteome</keyword>
<evidence type="ECO:0000313" key="5">
    <source>
        <dbReference type="EMBL" id="KAK7695347.1"/>
    </source>
</evidence>
<dbReference type="PANTHER" id="PTHR46720">
    <property type="entry name" value="HYDROXYLASE, PUTATIVE (AFU_ORTHOLOGUE AFUA_3G01460)-RELATED"/>
    <property type="match status" value="1"/>
</dbReference>
<keyword evidence="3" id="KW-0560">Oxidoreductase</keyword>
<dbReference type="SUPFAM" id="SSF54373">
    <property type="entry name" value="FAD-linked reductases, C-terminal domain"/>
    <property type="match status" value="1"/>
</dbReference>
<gene>
    <name evidence="5" type="ORF">QCA50_002539</name>
</gene>
<dbReference type="GO" id="GO:0044550">
    <property type="term" value="P:secondary metabolite biosynthetic process"/>
    <property type="evidence" value="ECO:0007669"/>
    <property type="project" value="TreeGrafter"/>
</dbReference>
<evidence type="ECO:0000256" key="1">
    <source>
        <dbReference type="ARBA" id="ARBA00022630"/>
    </source>
</evidence>
<dbReference type="InterPro" id="IPR002938">
    <property type="entry name" value="FAD-bd"/>
</dbReference>
<dbReference type="SUPFAM" id="SSF51905">
    <property type="entry name" value="FAD/NAD(P)-binding domain"/>
    <property type="match status" value="1"/>
</dbReference>
<dbReference type="InterPro" id="IPR036188">
    <property type="entry name" value="FAD/NAD-bd_sf"/>
</dbReference>
<protein>
    <recommendedName>
        <fullName evidence="4">FAD-binding domain-containing protein</fullName>
    </recommendedName>
</protein>
<organism evidence="5 6">
    <name type="scientific">Cerrena zonata</name>
    <dbReference type="NCBI Taxonomy" id="2478898"/>
    <lineage>
        <taxon>Eukaryota</taxon>
        <taxon>Fungi</taxon>
        <taxon>Dikarya</taxon>
        <taxon>Basidiomycota</taxon>
        <taxon>Agaricomycotina</taxon>
        <taxon>Agaricomycetes</taxon>
        <taxon>Polyporales</taxon>
        <taxon>Cerrenaceae</taxon>
        <taxon>Cerrena</taxon>
    </lineage>
</organism>
<dbReference type="Proteomes" id="UP001385951">
    <property type="component" value="Unassembled WGS sequence"/>
</dbReference>
<sequence length="355" mass="37987">MSNKSLEVVIIGAGIVGLTCALALEKEGINVKIYEASSEYKEIGAGLGMGPTALRILHGLGVSGDVIPPVEQLHRQENFLQFRSSKEGHELIYDSYKSKAVDERAGLYGVGRHRALVLAALAKCIKPRVTHFGKRCSAIEASPYGGRTVVHFTDNTSVEADVVIGADGIKSTVRQAVLPEDDKSDHIGFSGTVAYRGLVPTPVARAAGVNSDFPMGMNCFIGKDKHIIVNQIQGGKLINVAAFITDPSNSFSKPYHPDENAWVVPATTEEIERDFSDSSNELVTLLKCIREPTKWSICAVHPALPSFAKGRVAVIGDAAHAMLPHLALGASQGIEDAHLLAKLLGDPRVSAEHIL</sequence>
<proteinExistence type="predicted"/>
<dbReference type="GO" id="GO:0016491">
    <property type="term" value="F:oxidoreductase activity"/>
    <property type="evidence" value="ECO:0007669"/>
    <property type="project" value="UniProtKB-KW"/>
</dbReference>
<accession>A0AAW0GRT4</accession>